<gene>
    <name evidence="3" type="ORF">DEA37_0005226</name>
</gene>
<dbReference type="GO" id="GO:0005634">
    <property type="term" value="C:nucleus"/>
    <property type="evidence" value="ECO:0007669"/>
    <property type="project" value="UniProtKB-SubCell"/>
</dbReference>
<comment type="caution">
    <text evidence="3">The sequence shown here is derived from an EMBL/GenBank/DDBJ whole genome shotgun (WGS) entry which is preliminary data.</text>
</comment>
<feature type="region of interest" description="Disordered" evidence="1">
    <location>
        <begin position="1290"/>
        <end position="1325"/>
    </location>
</feature>
<feature type="region of interest" description="Disordered" evidence="1">
    <location>
        <begin position="1582"/>
        <end position="1613"/>
    </location>
</feature>
<feature type="region of interest" description="Disordered" evidence="1">
    <location>
        <begin position="1492"/>
        <end position="1527"/>
    </location>
</feature>
<dbReference type="Pfam" id="PF08161">
    <property type="entry name" value="RRP12_HEAT"/>
    <property type="match status" value="1"/>
</dbReference>
<evidence type="ECO:0000313" key="4">
    <source>
        <dbReference type="Proteomes" id="UP000324629"/>
    </source>
</evidence>
<feature type="compositionally biased region" description="Basic residues" evidence="1">
    <location>
        <begin position="1601"/>
        <end position="1613"/>
    </location>
</feature>
<dbReference type="PANTHER" id="PTHR48287">
    <property type="entry name" value="ARM REPEAT SUPERFAMILY PROTEIN"/>
    <property type="match status" value="1"/>
</dbReference>
<proteinExistence type="predicted"/>
<dbReference type="InterPro" id="IPR012978">
    <property type="entry name" value="HEAT_RRP12"/>
</dbReference>
<protein>
    <submittedName>
        <fullName evidence="3">Ribosomal RNA-processing protein 12</fullName>
    </submittedName>
</protein>
<feature type="region of interest" description="Disordered" evidence="1">
    <location>
        <begin position="998"/>
        <end position="1025"/>
    </location>
</feature>
<reference evidence="3 4" key="1">
    <citation type="journal article" date="2019" name="Gigascience">
        <title>Whole-genome sequence of the oriental lung fluke Paragonimus westermani.</title>
        <authorList>
            <person name="Oey H."/>
            <person name="Zakrzewski M."/>
            <person name="Narain K."/>
            <person name="Devi K.R."/>
            <person name="Agatsuma T."/>
            <person name="Nawaratna S."/>
            <person name="Gobert G.N."/>
            <person name="Jones M.K."/>
            <person name="Ragan M.A."/>
            <person name="McManus D.P."/>
            <person name="Krause L."/>
        </authorList>
    </citation>
    <scope>NUCLEOTIDE SEQUENCE [LARGE SCALE GENOMIC DNA]</scope>
    <source>
        <strain evidence="3 4">IND2009</strain>
    </source>
</reference>
<dbReference type="PANTHER" id="PTHR48287:SF1">
    <property type="entry name" value="ARM REPEAT SUPERFAMILY PROTEIN"/>
    <property type="match status" value="1"/>
</dbReference>
<keyword evidence="4" id="KW-1185">Reference proteome</keyword>
<evidence type="ECO:0000259" key="2">
    <source>
        <dbReference type="Pfam" id="PF08161"/>
    </source>
</evidence>
<dbReference type="SUPFAM" id="SSF48371">
    <property type="entry name" value="ARM repeat"/>
    <property type="match status" value="1"/>
</dbReference>
<name>A0A5J4NLJ7_9TREM</name>
<accession>A0A5J4NLJ7</accession>
<dbReference type="EMBL" id="QNGE01001954">
    <property type="protein sequence ID" value="KAA3676496.1"/>
    <property type="molecule type" value="Genomic_DNA"/>
</dbReference>
<dbReference type="InterPro" id="IPR016024">
    <property type="entry name" value="ARM-type_fold"/>
</dbReference>
<feature type="compositionally biased region" description="Polar residues" evidence="1">
    <location>
        <begin position="998"/>
        <end position="1007"/>
    </location>
</feature>
<dbReference type="InterPro" id="IPR052087">
    <property type="entry name" value="RRP12"/>
</dbReference>
<evidence type="ECO:0000256" key="1">
    <source>
        <dbReference type="SAM" id="MobiDB-lite"/>
    </source>
</evidence>
<dbReference type="Proteomes" id="UP000324629">
    <property type="component" value="Unassembled WGS sequence"/>
</dbReference>
<sequence length="1613" mass="178308">MDVCSRSSLSFVSWATNVTKCSNPAFEKVVSRAWNNPELQKDVLAVLTGVTKLIHDKGGAESAAEYYAALLTALNTPSYTKPAEAYLLKLIMCQSVPDSLLRTTFAEAAKILLHLITSCTPIDATHIPLLKPLLICLGRLLRAQARESWSLESVRHIYRYILRFIDCEKPTIRKSSHIAVCNILHIASSGGTDENVFHPACHQTVQHICVSIRQEMRKLVAVLNTKDVHCVRLLHCTELLASILHLLPSKEIKAAAECILELVEFPNQLVVCKAFDSFRVLFDSRPSLVCLPVDLSARLLTALYTYKPNDPAIFDVASAVGDSQTTGVTGLDVMQAWIYAVRSGCAHLCEIVCRAVECSSEDQTSTINQVGVQRLAVEHLDRLLKDLLDLLASTPLSSLREKVADIVDNVFYMFQDSQLVTANLQDEVASVLLNTIGRLDVCLKLQRYETWVHALCLSARLLRIWPKVFPVAAAGGSTEPTLCLLIQHVAQLRDSLIDGPRSLTNLIEVNADKPPGLTTTLVDDRLGELIIDELDRVCLVALESLGPELVLSQDMLPLEPIVEELEHGLVELRRSWILSILARVQPINPSCRLAFFARHILPLADRSLAVANRAASSKLALNSALVTASIAVCRQLWTSLSMFVRHAPSDWSELSSGGLGRRLTNTLAHVPALRPIVLNAFRRLALLAQEDEVGLHVMRCGAKLVVPVMLSLYENTSLPKDGALQQQLRSTLMAYLPCLTPKMIASPTTLALQKLESTQNPIFLELLQILIPHNPVHDIEVSLPKLNAYLSHTNCLSKILQKRAYRLLEFICSGSTPSTHVYVEAHLDELLTLLHNLSNAEFDMLTVNPTATCPATTELAGQMVDGMANLSFAGVVSLDVQRRQKTKKKMRCRVPWKPRLRCLYHLLEFLVAVELADQNQVYDGPPESAVENPRLRQFANMFLPEILAAVCEANSVVRQLANRLVFNLVMAFAGQSSSSATQPKFLLDHQSDSLTVRSTFKSVTSTNHSEDDEGEDTEDERLNDRASSIGRLTCTDEDDLLSSRSMPRGGRISQKVCEALHLMLSRLWSCLPPQAAPPSNPGELNTQESAGRVVCYLLKQVRFRRALLFSLEADVEHPRHLALSILSDSLSAARHLISSAQRPLAQLGLQLVRLLLAFVGWGSVCLTELVQALQSLHATQKRPLRFAVKTILEKMIKKFGRKTIQNMTSLEYQRVVRNSARIMARRDRRQRAEFGTARKLEEDDATSVKSKTGSLLSRRCRPSGAPSVSSRSHISLPPRVHVPRFKELLAASSDEEDHPDERKSTGSTRSGVSSRRSVKTATTRSKSLVEELESLAETTGLCRRSRQRVLRGSVDLADDMVERSTVAGTAGIRRKVRFADANSVASTSQLEGKRSRKAHGTSQNSDLWLVEQPEVEDIVDLSDARALARHTAFATDAETARAMTDILRKTEVKASTRLQFDRTSPFPIVDGKIVIDGNVHQTDSGHIADQDWHLQDSDGEDSKPGVGAWSTQNQTRLVRSRTGKTAQARIPGQIYTSTKARGDMRRAGQPDPYAYIALGSGLGGAGKSATAVERRRLLRAVGLGKRKRAENKNPSATRSGGVRRRLNKRAQRE</sequence>
<feature type="compositionally biased region" description="Basic and acidic residues" evidence="1">
    <location>
        <begin position="1492"/>
        <end position="1503"/>
    </location>
</feature>
<feature type="domain" description="RRP12 HEAT" evidence="2">
    <location>
        <begin position="533"/>
        <end position="684"/>
    </location>
</feature>
<feature type="compositionally biased region" description="Low complexity" evidence="1">
    <location>
        <begin position="1305"/>
        <end position="1315"/>
    </location>
</feature>
<feature type="region of interest" description="Disordered" evidence="1">
    <location>
        <begin position="1242"/>
        <end position="1276"/>
    </location>
</feature>
<organism evidence="3 4">
    <name type="scientific">Paragonimus westermani</name>
    <dbReference type="NCBI Taxonomy" id="34504"/>
    <lineage>
        <taxon>Eukaryota</taxon>
        <taxon>Metazoa</taxon>
        <taxon>Spiralia</taxon>
        <taxon>Lophotrochozoa</taxon>
        <taxon>Platyhelminthes</taxon>
        <taxon>Trematoda</taxon>
        <taxon>Digenea</taxon>
        <taxon>Plagiorchiida</taxon>
        <taxon>Troglotremata</taxon>
        <taxon>Troglotrematidae</taxon>
        <taxon>Paragonimus</taxon>
    </lineage>
</organism>
<evidence type="ECO:0000313" key="3">
    <source>
        <dbReference type="EMBL" id="KAA3676496.1"/>
    </source>
</evidence>
<feature type="compositionally biased region" description="Acidic residues" evidence="1">
    <location>
        <begin position="1010"/>
        <end position="1021"/>
    </location>
</feature>